<evidence type="ECO:0000256" key="4">
    <source>
        <dbReference type="ARBA" id="ARBA00022723"/>
    </source>
</evidence>
<evidence type="ECO:0000256" key="8">
    <source>
        <dbReference type="ARBA" id="ARBA00050776"/>
    </source>
</evidence>
<evidence type="ECO:0000259" key="9">
    <source>
        <dbReference type="Pfam" id="PF00266"/>
    </source>
</evidence>
<dbReference type="InterPro" id="IPR015422">
    <property type="entry name" value="PyrdxlP-dep_Trfase_small"/>
</dbReference>
<dbReference type="InterPro" id="IPR000192">
    <property type="entry name" value="Aminotrans_V_dom"/>
</dbReference>
<dbReference type="InterPro" id="IPR016454">
    <property type="entry name" value="Cysteine_dSase"/>
</dbReference>
<keyword evidence="7" id="KW-0411">Iron-sulfur</keyword>
<dbReference type="Pfam" id="PF00266">
    <property type="entry name" value="Aminotran_5"/>
    <property type="match status" value="1"/>
</dbReference>
<gene>
    <name evidence="10" type="ORF">A2919_02035</name>
</gene>
<evidence type="ECO:0000256" key="1">
    <source>
        <dbReference type="ARBA" id="ARBA00001933"/>
    </source>
</evidence>
<comment type="caution">
    <text evidence="10">The sequence shown here is derived from an EMBL/GenBank/DDBJ whole genome shotgun (WGS) entry which is preliminary data.</text>
</comment>
<evidence type="ECO:0000256" key="7">
    <source>
        <dbReference type="ARBA" id="ARBA00023014"/>
    </source>
</evidence>
<reference evidence="10 11" key="1">
    <citation type="journal article" date="2016" name="Nat. Commun.">
        <title>Thousands of microbial genomes shed light on interconnected biogeochemical processes in an aquifer system.</title>
        <authorList>
            <person name="Anantharaman K."/>
            <person name="Brown C.T."/>
            <person name="Hug L.A."/>
            <person name="Sharon I."/>
            <person name="Castelle C.J."/>
            <person name="Probst A.J."/>
            <person name="Thomas B.C."/>
            <person name="Singh A."/>
            <person name="Wilkins M.J."/>
            <person name="Karaoz U."/>
            <person name="Brodie E.L."/>
            <person name="Williams K.H."/>
            <person name="Hubbard S.S."/>
            <person name="Banfield J.F."/>
        </authorList>
    </citation>
    <scope>NUCLEOTIDE SEQUENCE [LARGE SCALE GENOMIC DNA]</scope>
</reference>
<dbReference type="Proteomes" id="UP000178835">
    <property type="component" value="Unassembled WGS sequence"/>
</dbReference>
<dbReference type="Gene3D" id="3.40.640.10">
    <property type="entry name" value="Type I PLP-dependent aspartate aminotransferase-like (Major domain)"/>
    <property type="match status" value="1"/>
</dbReference>
<comment type="catalytic activity">
    <reaction evidence="8">
        <text>(sulfur carrier)-H + L-cysteine = (sulfur carrier)-SH + L-alanine</text>
        <dbReference type="Rhea" id="RHEA:43892"/>
        <dbReference type="Rhea" id="RHEA-COMP:14737"/>
        <dbReference type="Rhea" id="RHEA-COMP:14739"/>
        <dbReference type="ChEBI" id="CHEBI:29917"/>
        <dbReference type="ChEBI" id="CHEBI:35235"/>
        <dbReference type="ChEBI" id="CHEBI:57972"/>
        <dbReference type="ChEBI" id="CHEBI:64428"/>
        <dbReference type="EC" id="2.8.1.7"/>
    </reaction>
</comment>
<keyword evidence="5" id="KW-0663">Pyridoxal phosphate</keyword>
<keyword evidence="4" id="KW-0479">Metal-binding</keyword>
<keyword evidence="6" id="KW-0408">Iron</keyword>
<sequence length="385" mass="41760">MDKIYLDYAATTPVSEDVMKEMQPYFSDIFGNPSALHRMGQEAQSALDNARHSVADIIGADWRDIIFTASATESLNLALRGAVKEAKHAIEIPHIVTTAFEHNAVLKTCRDLEEEGVEVTYLPVDGNGLVSLEDISQALKENTILVSVMYVNNEIGTIQPIREISDIIKAHNAQYGTKRVIFHTDAVQAANYLNINIHDLGADMMTLSGHKIYGPKGVAILFKSNDVSIAPTTTGGGQERGYRSGTENVPALVGFAKALKDAQDLRQSESERLIALRDNFIQKVLSEGKDISLNGSAQKRVANNANFCFKNIPSEVLIPALDAKGIYVSSGSACTARVPEPSHVIQAIGKGDCAINSIRCTFGRSTTEEELKKSAEAIIEISNQA</sequence>
<evidence type="ECO:0000256" key="6">
    <source>
        <dbReference type="ARBA" id="ARBA00023004"/>
    </source>
</evidence>
<evidence type="ECO:0000256" key="2">
    <source>
        <dbReference type="ARBA" id="ARBA00006490"/>
    </source>
</evidence>
<evidence type="ECO:0000313" key="11">
    <source>
        <dbReference type="Proteomes" id="UP000178835"/>
    </source>
</evidence>
<dbReference type="FunFam" id="3.40.640.10:FF:000084">
    <property type="entry name" value="IscS-like cysteine desulfurase"/>
    <property type="match status" value="1"/>
</dbReference>
<dbReference type="AlphaFoldDB" id="A0A1G2HEG5"/>
<dbReference type="GO" id="GO:0051536">
    <property type="term" value="F:iron-sulfur cluster binding"/>
    <property type="evidence" value="ECO:0007669"/>
    <property type="project" value="UniProtKB-KW"/>
</dbReference>
<dbReference type="GO" id="GO:0046872">
    <property type="term" value="F:metal ion binding"/>
    <property type="evidence" value="ECO:0007669"/>
    <property type="project" value="UniProtKB-KW"/>
</dbReference>
<dbReference type="SUPFAM" id="SSF53383">
    <property type="entry name" value="PLP-dependent transferases"/>
    <property type="match status" value="1"/>
</dbReference>
<comment type="similarity">
    <text evidence="2">Belongs to the class-V pyridoxal-phosphate-dependent aminotransferase family. NifS/IscS subfamily.</text>
</comment>
<dbReference type="Gene3D" id="1.10.260.50">
    <property type="match status" value="1"/>
</dbReference>
<dbReference type="PANTHER" id="PTHR11601:SF34">
    <property type="entry name" value="CYSTEINE DESULFURASE"/>
    <property type="match status" value="1"/>
</dbReference>
<organism evidence="10 11">
    <name type="scientific">Candidatus Spechtbacteria bacterium RIFCSPLOWO2_01_FULL_43_12</name>
    <dbReference type="NCBI Taxonomy" id="1802162"/>
    <lineage>
        <taxon>Bacteria</taxon>
        <taxon>Candidatus Spechtiibacteriota</taxon>
    </lineage>
</organism>
<accession>A0A1G2HEG5</accession>
<dbReference type="PIRSF" id="PIRSF005572">
    <property type="entry name" value="NifS"/>
    <property type="match status" value="1"/>
</dbReference>
<proteinExistence type="inferred from homology"/>
<protein>
    <recommendedName>
        <fullName evidence="9">Aminotransferase class V domain-containing protein</fullName>
    </recommendedName>
</protein>
<keyword evidence="3" id="KW-0808">Transferase</keyword>
<dbReference type="InterPro" id="IPR015424">
    <property type="entry name" value="PyrdxlP-dep_Trfase"/>
</dbReference>
<dbReference type="GO" id="GO:0031071">
    <property type="term" value="F:cysteine desulfurase activity"/>
    <property type="evidence" value="ECO:0007669"/>
    <property type="project" value="UniProtKB-EC"/>
</dbReference>
<dbReference type="PANTHER" id="PTHR11601">
    <property type="entry name" value="CYSTEINE DESULFURYLASE FAMILY MEMBER"/>
    <property type="match status" value="1"/>
</dbReference>
<name>A0A1G2HEG5_9BACT</name>
<evidence type="ECO:0000256" key="3">
    <source>
        <dbReference type="ARBA" id="ARBA00022679"/>
    </source>
</evidence>
<comment type="cofactor">
    <cofactor evidence="1">
        <name>pyridoxal 5'-phosphate</name>
        <dbReference type="ChEBI" id="CHEBI:597326"/>
    </cofactor>
</comment>
<evidence type="ECO:0000313" key="10">
    <source>
        <dbReference type="EMBL" id="OGZ60680.1"/>
    </source>
</evidence>
<feature type="domain" description="Aminotransferase class V" evidence="9">
    <location>
        <begin position="4"/>
        <end position="372"/>
    </location>
</feature>
<dbReference type="EMBL" id="MHOH01000016">
    <property type="protein sequence ID" value="OGZ60680.1"/>
    <property type="molecule type" value="Genomic_DNA"/>
</dbReference>
<dbReference type="InterPro" id="IPR015421">
    <property type="entry name" value="PyrdxlP-dep_Trfase_major"/>
</dbReference>
<dbReference type="Gene3D" id="3.90.1150.10">
    <property type="entry name" value="Aspartate Aminotransferase, domain 1"/>
    <property type="match status" value="1"/>
</dbReference>
<evidence type="ECO:0000256" key="5">
    <source>
        <dbReference type="ARBA" id="ARBA00022898"/>
    </source>
</evidence>